<gene>
    <name evidence="8" type="ORF">SAMN05660206_101479</name>
</gene>
<comment type="similarity">
    <text evidence="2">Belongs to the SusD family.</text>
</comment>
<dbReference type="Proteomes" id="UP000198785">
    <property type="component" value="Unassembled WGS sequence"/>
</dbReference>
<evidence type="ECO:0000259" key="7">
    <source>
        <dbReference type="Pfam" id="PF14322"/>
    </source>
</evidence>
<dbReference type="PROSITE" id="PS51257">
    <property type="entry name" value="PROKAR_LIPOPROTEIN"/>
    <property type="match status" value="1"/>
</dbReference>
<evidence type="ECO:0000313" key="9">
    <source>
        <dbReference type="Proteomes" id="UP000198785"/>
    </source>
</evidence>
<feature type="domain" description="SusD-like N-terminal" evidence="7">
    <location>
        <begin position="19"/>
        <end position="227"/>
    </location>
</feature>
<keyword evidence="3" id="KW-0732">Signal</keyword>
<protein>
    <submittedName>
        <fullName evidence="8">SusD family protein</fullName>
    </submittedName>
</protein>
<dbReference type="AlphaFoldDB" id="A0A1I6PHY1"/>
<dbReference type="Pfam" id="PF07980">
    <property type="entry name" value="SusD_RagB"/>
    <property type="match status" value="1"/>
</dbReference>
<dbReference type="SUPFAM" id="SSF48452">
    <property type="entry name" value="TPR-like"/>
    <property type="match status" value="1"/>
</dbReference>
<dbReference type="Pfam" id="PF14322">
    <property type="entry name" value="SusD-like_3"/>
    <property type="match status" value="1"/>
</dbReference>
<sequence>MRLLIFIIPILFFACSDAYLNIKSDQSITTPSKLSDYRAMMDNSLSFFNNGGAYSLSMCSSDEFYLMTPQWQAINDQVQRNVYIFATDIFGEVQSSQDWNENYQRIMVCNMVIEHLEKYDKKAEEVNEWNEIFGSALFFRAFNYYQLAQVFCPPYVYNDNRTHRFLGLPLRLAYDVTLSVERSDLHMTYQQIIKDLNESIDLLPNKTINNLRPSRQAAYALLARIHLLIGDFAEAKQLAELTLGISDDVYDFSQLNTSNRYSFPTDYGESNSEIIFFASTGSILAHSRVRMHVDEELYKLYENDDLRKIVYYDNGTIDNIYFRGSLFGNSPVFIGLTIGEMLLIRAECNAREGLYDDVSRDLSKLRRMRFTNGGEVSIADFGEDPILFVLQERRRELAFRGLRWEDLRRLNRENKYAKTIEREIQGISYKLLPNDSRYTFPLPNDVVSLGGYPQNNRD</sequence>
<organism evidence="8 9">
    <name type="scientific">Sphingobacterium wenxiniae</name>
    <dbReference type="NCBI Taxonomy" id="683125"/>
    <lineage>
        <taxon>Bacteria</taxon>
        <taxon>Pseudomonadati</taxon>
        <taxon>Bacteroidota</taxon>
        <taxon>Sphingobacteriia</taxon>
        <taxon>Sphingobacteriales</taxon>
        <taxon>Sphingobacteriaceae</taxon>
        <taxon>Sphingobacterium</taxon>
    </lineage>
</organism>
<dbReference type="InterPro" id="IPR033985">
    <property type="entry name" value="SusD-like_N"/>
</dbReference>
<keyword evidence="4" id="KW-0472">Membrane</keyword>
<name>A0A1I6PHY1_9SPHI</name>
<dbReference type="RefSeq" id="WP_170852566.1">
    <property type="nucleotide sequence ID" value="NZ_FOZZ01000001.1"/>
</dbReference>
<proteinExistence type="inferred from homology"/>
<dbReference type="Gene3D" id="1.25.40.390">
    <property type="match status" value="1"/>
</dbReference>
<evidence type="ECO:0000313" key="8">
    <source>
        <dbReference type="EMBL" id="SFS39796.1"/>
    </source>
</evidence>
<evidence type="ECO:0000256" key="2">
    <source>
        <dbReference type="ARBA" id="ARBA00006275"/>
    </source>
</evidence>
<dbReference type="STRING" id="683125.SAMN05660206_101479"/>
<evidence type="ECO:0000256" key="3">
    <source>
        <dbReference type="ARBA" id="ARBA00022729"/>
    </source>
</evidence>
<comment type="subcellular location">
    <subcellularLocation>
        <location evidence="1">Cell outer membrane</location>
    </subcellularLocation>
</comment>
<accession>A0A1I6PHY1</accession>
<reference evidence="8 9" key="1">
    <citation type="submission" date="2016-10" db="EMBL/GenBank/DDBJ databases">
        <authorList>
            <person name="de Groot N.N."/>
        </authorList>
    </citation>
    <scope>NUCLEOTIDE SEQUENCE [LARGE SCALE GENOMIC DNA]</scope>
    <source>
        <strain evidence="8 9">DSM 22789</strain>
    </source>
</reference>
<dbReference type="InterPro" id="IPR011990">
    <property type="entry name" value="TPR-like_helical_dom_sf"/>
</dbReference>
<evidence type="ECO:0000259" key="6">
    <source>
        <dbReference type="Pfam" id="PF07980"/>
    </source>
</evidence>
<evidence type="ECO:0000256" key="1">
    <source>
        <dbReference type="ARBA" id="ARBA00004442"/>
    </source>
</evidence>
<evidence type="ECO:0000256" key="4">
    <source>
        <dbReference type="ARBA" id="ARBA00023136"/>
    </source>
</evidence>
<evidence type="ECO:0000256" key="5">
    <source>
        <dbReference type="ARBA" id="ARBA00023237"/>
    </source>
</evidence>
<keyword evidence="9" id="KW-1185">Reference proteome</keyword>
<dbReference type="GO" id="GO:0009279">
    <property type="term" value="C:cell outer membrane"/>
    <property type="evidence" value="ECO:0007669"/>
    <property type="project" value="UniProtKB-SubCell"/>
</dbReference>
<feature type="domain" description="RagB/SusD" evidence="6">
    <location>
        <begin position="338"/>
        <end position="428"/>
    </location>
</feature>
<dbReference type="InterPro" id="IPR012944">
    <property type="entry name" value="SusD_RagB_dom"/>
</dbReference>
<dbReference type="EMBL" id="FOZZ01000001">
    <property type="protein sequence ID" value="SFS39796.1"/>
    <property type="molecule type" value="Genomic_DNA"/>
</dbReference>
<keyword evidence="5" id="KW-0998">Cell outer membrane</keyword>